<sequence length="222" mass="24339">MPQEGSSMGQYYAPVIIDQRENPTVMWWFNAHVYGNGLKLMEHSYVGNGFVRAVETILRLDGALRLVWAGDYADEEPAGTNLWKQRLHGADEDFSRCVVVPSGVKPLYGGHEATLNRIVAASHVIDVPLASDEECRYVLNVDTRQYVDTTRAPLDAPASWDARIHPLPLLTCEGNNRGGGDYDSDAPIIGSWARSRVSVSGEVPAGFGELDFASALHAEQLV</sequence>
<comment type="caution">
    <text evidence="1">The sequence shown here is derived from an EMBL/GenBank/DDBJ whole genome shotgun (WGS) entry which is preliminary data.</text>
</comment>
<evidence type="ECO:0000313" key="1">
    <source>
        <dbReference type="EMBL" id="OFJ54219.1"/>
    </source>
</evidence>
<evidence type="ECO:0000313" key="2">
    <source>
        <dbReference type="Proteomes" id="UP000178953"/>
    </source>
</evidence>
<keyword evidence="2" id="KW-1185">Reference proteome</keyword>
<proteinExistence type="predicted"/>
<accession>A0A1E8Q8D2</accession>
<protein>
    <submittedName>
        <fullName evidence="1">Uncharacterized protein</fullName>
    </submittedName>
</protein>
<organism evidence="1 2">
    <name type="scientific">Mycolicibacterium grossiae</name>
    <dbReference type="NCBI Taxonomy" id="1552759"/>
    <lineage>
        <taxon>Bacteria</taxon>
        <taxon>Bacillati</taxon>
        <taxon>Actinomycetota</taxon>
        <taxon>Actinomycetes</taxon>
        <taxon>Mycobacteriales</taxon>
        <taxon>Mycobacteriaceae</taxon>
        <taxon>Mycolicibacterium</taxon>
    </lineage>
</organism>
<dbReference type="AlphaFoldDB" id="A0A1E8Q8D2"/>
<name>A0A1E8Q8D2_9MYCO</name>
<gene>
    <name evidence="1" type="ORF">BEL07_08295</name>
</gene>
<dbReference type="EMBL" id="MCHX01000015">
    <property type="protein sequence ID" value="OFJ54219.1"/>
    <property type="molecule type" value="Genomic_DNA"/>
</dbReference>
<dbReference type="Proteomes" id="UP000178953">
    <property type="component" value="Unassembled WGS sequence"/>
</dbReference>
<reference evidence="1 2" key="1">
    <citation type="submission" date="2016-09" db="EMBL/GenBank/DDBJ databases">
        <title>genome sequence of Mycobacterium sp. 739 SCH.</title>
        <authorList>
            <person name="Greninger A.L."/>
            <person name="Qin X."/>
            <person name="Jerome K."/>
            <person name="Vora S."/>
            <person name="Quinn K."/>
        </authorList>
    </citation>
    <scope>NUCLEOTIDE SEQUENCE [LARGE SCALE GENOMIC DNA]</scope>
    <source>
        <strain evidence="1 2">SCH</strain>
    </source>
</reference>